<keyword evidence="2" id="KW-1185">Reference proteome</keyword>
<evidence type="ECO:0000313" key="2">
    <source>
        <dbReference type="Proteomes" id="UP000269154"/>
    </source>
</evidence>
<gene>
    <name evidence="1" type="ORF">D5R40_01825</name>
</gene>
<proteinExistence type="predicted"/>
<dbReference type="OrthoDB" id="479717at2"/>
<reference evidence="1 2" key="1">
    <citation type="journal article" date="2018" name="ACS Chem. Biol.">
        <title>Ketoreductase domain dysfunction expands chemodiversity: malyngamide biosynthesis in the cyanobacterium Okeania hirsuta.</title>
        <authorList>
            <person name="Moss N.A."/>
            <person name="Leao T."/>
            <person name="Rankin M."/>
            <person name="McCullough T.M."/>
            <person name="Qu P."/>
            <person name="Korobeynikov A."/>
            <person name="Smith J.L."/>
            <person name="Gerwick L."/>
            <person name="Gerwick W.H."/>
        </authorList>
    </citation>
    <scope>NUCLEOTIDE SEQUENCE [LARGE SCALE GENOMIC DNA]</scope>
    <source>
        <strain evidence="1 2">PAB10Feb10-1</strain>
    </source>
</reference>
<dbReference type="EMBL" id="RCBY01000005">
    <property type="protein sequence ID" value="RQH55540.1"/>
    <property type="molecule type" value="Genomic_DNA"/>
</dbReference>
<accession>A0A3N6Q387</accession>
<dbReference type="Proteomes" id="UP000269154">
    <property type="component" value="Unassembled WGS sequence"/>
</dbReference>
<organism evidence="1 2">
    <name type="scientific">Okeania hirsuta</name>
    <dbReference type="NCBI Taxonomy" id="1458930"/>
    <lineage>
        <taxon>Bacteria</taxon>
        <taxon>Bacillati</taxon>
        <taxon>Cyanobacteriota</taxon>
        <taxon>Cyanophyceae</taxon>
        <taxon>Oscillatoriophycideae</taxon>
        <taxon>Oscillatoriales</taxon>
        <taxon>Microcoleaceae</taxon>
        <taxon>Okeania</taxon>
    </lineage>
</organism>
<dbReference type="AlphaFoldDB" id="A0A3N6Q387"/>
<sequence length="263" mass="30614">MSNSTKDFCFCTLVLGQRYREIAKELIRDLEKYSPGTSLVICTDEPDDFSKYQNVIAFKHQQQGILFCFNDRRFVFQAALSLFRVAIHIDADTKIVDTIPEDIKWNPGITGGRGNLVQHFNKYHSHRFADLKKVADKLHISEESFNNGSWIGESLYAIVRDEGREIEFLETWGKIATYMELKGFHVGDGNLMGLAAAKVGWNVNSTVDSEAWQKLDRVRKHWDASHSRPKTKFWDKLGKRIGYHYRLNKTRIMALKDFEFYYR</sequence>
<dbReference type="RefSeq" id="WP_124154168.1">
    <property type="nucleotide sequence ID" value="NZ_CAWOLW010000445.1"/>
</dbReference>
<protein>
    <submittedName>
        <fullName evidence="1">Uncharacterized protein</fullName>
    </submittedName>
</protein>
<comment type="caution">
    <text evidence="1">The sequence shown here is derived from an EMBL/GenBank/DDBJ whole genome shotgun (WGS) entry which is preliminary data.</text>
</comment>
<evidence type="ECO:0000313" key="1">
    <source>
        <dbReference type="EMBL" id="RQH55540.1"/>
    </source>
</evidence>
<name>A0A3N6Q387_9CYAN</name>